<protein>
    <submittedName>
        <fullName evidence="2">Uncharacterized protein</fullName>
    </submittedName>
</protein>
<proteinExistence type="predicted"/>
<dbReference type="EMBL" id="JANPWB010000006">
    <property type="protein sequence ID" value="KAJ1178773.1"/>
    <property type="molecule type" value="Genomic_DNA"/>
</dbReference>
<organism evidence="2 3">
    <name type="scientific">Pleurodeles waltl</name>
    <name type="common">Iberian ribbed newt</name>
    <dbReference type="NCBI Taxonomy" id="8319"/>
    <lineage>
        <taxon>Eukaryota</taxon>
        <taxon>Metazoa</taxon>
        <taxon>Chordata</taxon>
        <taxon>Craniata</taxon>
        <taxon>Vertebrata</taxon>
        <taxon>Euteleostomi</taxon>
        <taxon>Amphibia</taxon>
        <taxon>Batrachia</taxon>
        <taxon>Caudata</taxon>
        <taxon>Salamandroidea</taxon>
        <taxon>Salamandridae</taxon>
        <taxon>Pleurodelinae</taxon>
        <taxon>Pleurodeles</taxon>
    </lineage>
</organism>
<dbReference type="AlphaFoldDB" id="A0AAV7TQ83"/>
<dbReference type="Proteomes" id="UP001066276">
    <property type="component" value="Chromosome 3_2"/>
</dbReference>
<evidence type="ECO:0000256" key="1">
    <source>
        <dbReference type="SAM" id="MobiDB-lite"/>
    </source>
</evidence>
<name>A0AAV7TQ83_PLEWA</name>
<gene>
    <name evidence="2" type="ORF">NDU88_004015</name>
</gene>
<feature type="region of interest" description="Disordered" evidence="1">
    <location>
        <begin position="1"/>
        <end position="188"/>
    </location>
</feature>
<reference evidence="2" key="1">
    <citation type="journal article" date="2022" name="bioRxiv">
        <title>Sequencing and chromosome-scale assembly of the giantPleurodeles waltlgenome.</title>
        <authorList>
            <person name="Brown T."/>
            <person name="Elewa A."/>
            <person name="Iarovenko S."/>
            <person name="Subramanian E."/>
            <person name="Araus A.J."/>
            <person name="Petzold A."/>
            <person name="Susuki M."/>
            <person name="Suzuki K.-i.T."/>
            <person name="Hayashi T."/>
            <person name="Toyoda A."/>
            <person name="Oliveira C."/>
            <person name="Osipova E."/>
            <person name="Leigh N.D."/>
            <person name="Simon A."/>
            <person name="Yun M.H."/>
        </authorList>
    </citation>
    <scope>NUCLEOTIDE SEQUENCE</scope>
    <source>
        <strain evidence="2">20211129_DDA</strain>
        <tissue evidence="2">Liver</tissue>
    </source>
</reference>
<evidence type="ECO:0000313" key="2">
    <source>
        <dbReference type="EMBL" id="KAJ1178773.1"/>
    </source>
</evidence>
<accession>A0AAV7TQ83</accession>
<feature type="compositionally biased region" description="Basic and acidic residues" evidence="1">
    <location>
        <begin position="33"/>
        <end position="150"/>
    </location>
</feature>
<comment type="caution">
    <text evidence="2">The sequence shown here is derived from an EMBL/GenBank/DDBJ whole genome shotgun (WGS) entry which is preliminary data.</text>
</comment>
<evidence type="ECO:0000313" key="3">
    <source>
        <dbReference type="Proteomes" id="UP001066276"/>
    </source>
</evidence>
<keyword evidence="3" id="KW-1185">Reference proteome</keyword>
<sequence length="239" mass="27514">MTVVQGTYLASVKDNNHRKEVRYSPQILRSHKAKDQHQEPEAKDQHQEPEAKEQHQEPEAKEQHQEPEAKEQHQEPEAKEQHPEPEAKEQHPEPEAKEQHPEPEAKEQHLEPEAKEQHPEPEAKEQHPEPEAKEQHPEPEAKEQHPEPRRLSLCRQLRHSAPDQCGNPHRKEVPVRKSGGVGFRTMRDNGVGEDELILDYDEGSDEWGDELHNEVDVGVSEKRTKGREVAIKGSVGVFQ</sequence>